<name>B0C5B0_ACAM1</name>
<dbReference type="KEGG" id="amr:AM1_1316"/>
<organism evidence="1 2">
    <name type="scientific">Acaryochloris marina (strain MBIC 11017)</name>
    <dbReference type="NCBI Taxonomy" id="329726"/>
    <lineage>
        <taxon>Bacteria</taxon>
        <taxon>Bacillati</taxon>
        <taxon>Cyanobacteriota</taxon>
        <taxon>Cyanophyceae</taxon>
        <taxon>Acaryochloridales</taxon>
        <taxon>Acaryochloridaceae</taxon>
        <taxon>Acaryochloris</taxon>
    </lineage>
</organism>
<evidence type="ECO:0000313" key="1">
    <source>
        <dbReference type="EMBL" id="ABW26350.1"/>
    </source>
</evidence>
<proteinExistence type="predicted"/>
<accession>B0C5B0</accession>
<evidence type="ECO:0000313" key="2">
    <source>
        <dbReference type="Proteomes" id="UP000000268"/>
    </source>
</evidence>
<gene>
    <name evidence="1" type="ordered locus">AM1_1316</name>
</gene>
<sequence>MLELNLKSGKKEISFKSQGYNLAAHLYAPEGFNAAGRYPAIDGFFKKHGFK</sequence>
<dbReference type="EMBL" id="CP000828">
    <property type="protein sequence ID" value="ABW26350.1"/>
    <property type="molecule type" value="Genomic_DNA"/>
</dbReference>
<protein>
    <submittedName>
        <fullName evidence="1">Uncharacterized protein</fullName>
    </submittedName>
</protein>
<reference evidence="1 2" key="1">
    <citation type="journal article" date="2008" name="Proc. Natl. Acad. Sci. U.S.A.">
        <title>Niche adaptation and genome expansion in the chlorophyll d-producing cyanobacterium Acaryochloris marina.</title>
        <authorList>
            <person name="Swingley W.D."/>
            <person name="Chen M."/>
            <person name="Cheung P.C."/>
            <person name="Conrad A.L."/>
            <person name="Dejesa L.C."/>
            <person name="Hao J."/>
            <person name="Honchak B.M."/>
            <person name="Karbach L.E."/>
            <person name="Kurdoglu A."/>
            <person name="Lahiri S."/>
            <person name="Mastrian S.D."/>
            <person name="Miyashita H."/>
            <person name="Page L."/>
            <person name="Ramakrishna P."/>
            <person name="Satoh S."/>
            <person name="Sattley W.M."/>
            <person name="Shimada Y."/>
            <person name="Taylor H.L."/>
            <person name="Tomo T."/>
            <person name="Tsuchiya T."/>
            <person name="Wang Z.T."/>
            <person name="Raymond J."/>
            <person name="Mimuro M."/>
            <person name="Blankenship R.E."/>
            <person name="Touchman J.W."/>
        </authorList>
    </citation>
    <scope>NUCLEOTIDE SEQUENCE [LARGE SCALE GENOMIC DNA]</scope>
    <source>
        <strain evidence="2">MBIC 11017</strain>
    </source>
</reference>
<dbReference type="HOGENOM" id="CLU_3094348_0_0_3"/>
<dbReference type="AlphaFoldDB" id="B0C5B0"/>
<dbReference type="Proteomes" id="UP000000268">
    <property type="component" value="Chromosome"/>
</dbReference>
<dbReference type="STRING" id="329726.AM1_1316"/>
<keyword evidence="2" id="KW-1185">Reference proteome</keyword>